<dbReference type="GO" id="GO:0008745">
    <property type="term" value="F:N-acetylmuramoyl-L-alanine amidase activity"/>
    <property type="evidence" value="ECO:0007669"/>
    <property type="project" value="InterPro"/>
</dbReference>
<keyword evidence="3 8" id="KW-0732">Signal</keyword>
<organism evidence="12 13">
    <name type="scientific">Lutzomyia longipalpis</name>
    <name type="common">Sand fly</name>
    <dbReference type="NCBI Taxonomy" id="7200"/>
    <lineage>
        <taxon>Eukaryota</taxon>
        <taxon>Metazoa</taxon>
        <taxon>Ecdysozoa</taxon>
        <taxon>Arthropoda</taxon>
        <taxon>Hexapoda</taxon>
        <taxon>Insecta</taxon>
        <taxon>Pterygota</taxon>
        <taxon>Neoptera</taxon>
        <taxon>Endopterygota</taxon>
        <taxon>Diptera</taxon>
        <taxon>Nematocera</taxon>
        <taxon>Psychodoidea</taxon>
        <taxon>Psychodidae</taxon>
        <taxon>Lutzomyia</taxon>
        <taxon>Lutzomyia</taxon>
    </lineage>
</organism>
<protein>
    <recommendedName>
        <fullName evidence="6">Peptidoglycan-recognition protein</fullName>
    </recommendedName>
</protein>
<dbReference type="SUPFAM" id="SSF55846">
    <property type="entry name" value="N-acetylmuramoyl-L-alanine amidase-like"/>
    <property type="match status" value="1"/>
</dbReference>
<comment type="similarity">
    <text evidence="1 6">Belongs to the N-acetylmuramoyl-L-alanine amidase 2 family.</text>
</comment>
<reference evidence="13" key="1">
    <citation type="submission" date="2012-05" db="EMBL/GenBank/DDBJ databases">
        <title>Whole Genome Assembly of Lutzomyia longipalpis.</title>
        <authorList>
            <person name="Richards S."/>
            <person name="Qu C."/>
            <person name="Dillon R."/>
            <person name="Worley K."/>
            <person name="Scherer S."/>
            <person name="Batterton M."/>
            <person name="Taylor A."/>
            <person name="Hawes A."/>
            <person name="Hernandez B."/>
            <person name="Kovar C."/>
            <person name="Mandapat C."/>
            <person name="Pham C."/>
            <person name="Qu C."/>
            <person name="Jing C."/>
            <person name="Bess C."/>
            <person name="Bandaranaike D."/>
            <person name="Ngo D."/>
            <person name="Ongeri F."/>
            <person name="Arias F."/>
            <person name="Lara F."/>
            <person name="Weissenberger G."/>
            <person name="Kamau G."/>
            <person name="Han H."/>
            <person name="Shen H."/>
            <person name="Dinh H."/>
            <person name="Khalil I."/>
            <person name="Jones J."/>
            <person name="Shafer J."/>
            <person name="Jayaseelan J."/>
            <person name="Quiroz J."/>
            <person name="Blankenburg K."/>
            <person name="Nguyen L."/>
            <person name="Jackson L."/>
            <person name="Francisco L."/>
            <person name="Tang L.-Y."/>
            <person name="Pu L.-L."/>
            <person name="Perales L."/>
            <person name="Lorensuhewa L."/>
            <person name="Munidasa M."/>
            <person name="Coyle M."/>
            <person name="Taylor M."/>
            <person name="Puazo M."/>
            <person name="Firestine M."/>
            <person name="Scheel M."/>
            <person name="Javaid M."/>
            <person name="Wang M."/>
            <person name="Li M."/>
            <person name="Tabassum N."/>
            <person name="Saada N."/>
            <person name="Osuji N."/>
            <person name="Aqrawi P."/>
            <person name="Fu Q."/>
            <person name="Thornton R."/>
            <person name="Raj R."/>
            <person name="Goodspeed R."/>
            <person name="Mata R."/>
            <person name="Najjar R."/>
            <person name="Gubbala S."/>
            <person name="Lee S."/>
            <person name="Denson S."/>
            <person name="Patil S."/>
            <person name="Macmil S."/>
            <person name="Qi S."/>
            <person name="Matskevitch T."/>
            <person name="Palculict T."/>
            <person name="Mathew T."/>
            <person name="Vee V."/>
            <person name="Velamala V."/>
            <person name="Korchina V."/>
            <person name="Cai W."/>
            <person name="Liu W."/>
            <person name="Dai W."/>
            <person name="Zou X."/>
            <person name="Zhu Y."/>
            <person name="Zhang Y."/>
            <person name="Wu Y.-Q."/>
            <person name="Xin Y."/>
            <person name="Nazarath L."/>
            <person name="Kovar C."/>
            <person name="Han Y."/>
            <person name="Muzny D."/>
            <person name="Gibbs R."/>
        </authorList>
    </citation>
    <scope>NUCLEOTIDE SEQUENCE [LARGE SCALE GENOMIC DNA]</scope>
    <source>
        <strain evidence="13">Jacobina</strain>
    </source>
</reference>
<dbReference type="PANTHER" id="PTHR11022:SF75">
    <property type="entry name" value="PEPTIDOGLYCAN-RECOGNITION PROTEIN SB1-RELATED"/>
    <property type="match status" value="1"/>
</dbReference>
<evidence type="ECO:0000256" key="5">
    <source>
        <dbReference type="ARBA" id="ARBA00023157"/>
    </source>
</evidence>
<feature type="chain" id="PRO_5044555478" description="Peptidoglycan-recognition protein" evidence="8">
    <location>
        <begin position="21"/>
        <end position="191"/>
    </location>
</feature>
<evidence type="ECO:0000313" key="11">
    <source>
        <dbReference type="EMBL" id="MBC1169415.1"/>
    </source>
</evidence>
<feature type="signal peptide" evidence="8">
    <location>
        <begin position="1"/>
        <end position="20"/>
    </location>
</feature>
<dbReference type="FunFam" id="3.40.80.10:FF:000001">
    <property type="entry name" value="Peptidoglycan recognition protein 1"/>
    <property type="match status" value="1"/>
</dbReference>
<reference evidence="12" key="3">
    <citation type="submission" date="2020-05" db="UniProtKB">
        <authorList>
            <consortium name="EnsemblMetazoa"/>
        </authorList>
    </citation>
    <scope>IDENTIFICATION</scope>
    <source>
        <strain evidence="12">Jacobina</strain>
    </source>
</reference>
<dbReference type="GO" id="GO:0009253">
    <property type="term" value="P:peptidoglycan catabolic process"/>
    <property type="evidence" value="ECO:0007669"/>
    <property type="project" value="InterPro"/>
</dbReference>
<name>A0A1B0CR88_LUTLO</name>
<dbReference type="InterPro" id="IPR006619">
    <property type="entry name" value="PGRP_domain_met/bac"/>
</dbReference>
<dbReference type="PANTHER" id="PTHR11022">
    <property type="entry name" value="PEPTIDOGLYCAN RECOGNITION PROTEIN"/>
    <property type="match status" value="1"/>
</dbReference>
<dbReference type="Pfam" id="PF01510">
    <property type="entry name" value="Amidase_2"/>
    <property type="match status" value="1"/>
</dbReference>
<feature type="domain" description="Peptidoglycan recognition protein family" evidence="10">
    <location>
        <begin position="23"/>
        <end position="165"/>
    </location>
</feature>
<feature type="disulfide bond" evidence="7">
    <location>
        <begin position="22"/>
        <end position="145"/>
    </location>
</feature>
<dbReference type="PIRSF" id="PIRSF037945">
    <property type="entry name" value="PGRPs"/>
    <property type="match status" value="1"/>
</dbReference>
<evidence type="ECO:0000256" key="3">
    <source>
        <dbReference type="ARBA" id="ARBA00022729"/>
    </source>
</evidence>
<dbReference type="CDD" id="cd06583">
    <property type="entry name" value="PGRP"/>
    <property type="match status" value="1"/>
</dbReference>
<reference evidence="11" key="2">
    <citation type="journal article" date="2020" name="BMC">
        <title>Leishmania infection induces a limited differential gene expression in the sand fly midgut.</title>
        <authorList>
            <person name="Coutinho-Abreu I.V."/>
            <person name="Serafim T.D."/>
            <person name="Meneses C."/>
            <person name="Kamhawi S."/>
            <person name="Oliveira F."/>
            <person name="Valenzuela J.G."/>
        </authorList>
    </citation>
    <scope>NUCLEOTIDE SEQUENCE</scope>
    <source>
        <strain evidence="11">Jacobina</strain>
        <tissue evidence="11">Midgut</tissue>
    </source>
</reference>
<dbReference type="SMART" id="SM00644">
    <property type="entry name" value="Ami_2"/>
    <property type="match status" value="1"/>
</dbReference>
<feature type="disulfide bond" evidence="7">
    <location>
        <begin position="59"/>
        <end position="65"/>
    </location>
</feature>
<dbReference type="GO" id="GO:0042834">
    <property type="term" value="F:peptidoglycan binding"/>
    <property type="evidence" value="ECO:0007669"/>
    <property type="project" value="InterPro"/>
</dbReference>
<evidence type="ECO:0000313" key="12">
    <source>
        <dbReference type="EnsemblMetazoa" id="LLOJ007386-PA"/>
    </source>
</evidence>
<evidence type="ECO:0000256" key="6">
    <source>
        <dbReference type="PIRNR" id="PIRNR037945"/>
    </source>
</evidence>
<dbReference type="EMBL" id="GITU01000712">
    <property type="protein sequence ID" value="MBC1169415.1"/>
    <property type="molecule type" value="Transcribed_RNA"/>
</dbReference>
<evidence type="ECO:0000259" key="10">
    <source>
        <dbReference type="SMART" id="SM00701"/>
    </source>
</evidence>
<accession>A0A1B0CR88</accession>
<dbReference type="InterPro" id="IPR036505">
    <property type="entry name" value="Amidase/PGRP_sf"/>
</dbReference>
<evidence type="ECO:0000256" key="2">
    <source>
        <dbReference type="ARBA" id="ARBA00022588"/>
    </source>
</evidence>
<keyword evidence="4 6" id="KW-0391">Immunity</keyword>
<evidence type="ECO:0000259" key="9">
    <source>
        <dbReference type="SMART" id="SM00644"/>
    </source>
</evidence>
<proteinExistence type="inferred from homology"/>
<keyword evidence="5 7" id="KW-1015">Disulfide bond</keyword>
<sequence length="191" mass="20406">MNRFFATLAVLCVAFAAAQATCPTIITRAQWGARNANTAALPRVPAPFVVVHHTAGAFCSTQAACAQQMRNIQGWHIDGNGWADIGYNFCVGECGLAYEGRGWRRQGAHAPGYNNQSVGACVFGTFTSRVPNAAAQLALQRLINCGVGGGHIASNYWLIGHRQAVATACPGDAFFNLIRTWPRFNANPSPL</sequence>
<dbReference type="GO" id="GO:0008270">
    <property type="term" value="F:zinc ion binding"/>
    <property type="evidence" value="ECO:0007669"/>
    <property type="project" value="InterPro"/>
</dbReference>
<dbReference type="VEuPathDB" id="VectorBase:LLOJ007386"/>
<evidence type="ECO:0000256" key="7">
    <source>
        <dbReference type="PIRSR" id="PIRSR037945-1"/>
    </source>
</evidence>
<dbReference type="EnsemblMetazoa" id="LLOJ007386-RA">
    <property type="protein sequence ID" value="LLOJ007386-PA"/>
    <property type="gene ID" value="LLOJ007386"/>
</dbReference>
<keyword evidence="13" id="KW-1185">Reference proteome</keyword>
<dbReference type="AlphaFoldDB" id="A0A1B0CR88"/>
<dbReference type="GO" id="GO:0045087">
    <property type="term" value="P:innate immune response"/>
    <property type="evidence" value="ECO:0007669"/>
    <property type="project" value="UniProtKB-KW"/>
</dbReference>
<dbReference type="Proteomes" id="UP000092461">
    <property type="component" value="Unassembled WGS sequence"/>
</dbReference>
<evidence type="ECO:0000256" key="1">
    <source>
        <dbReference type="ARBA" id="ARBA00007553"/>
    </source>
</evidence>
<evidence type="ECO:0000256" key="8">
    <source>
        <dbReference type="SAM" id="SignalP"/>
    </source>
</evidence>
<evidence type="ECO:0000256" key="4">
    <source>
        <dbReference type="ARBA" id="ARBA00022859"/>
    </source>
</evidence>
<dbReference type="InterPro" id="IPR002502">
    <property type="entry name" value="Amidase_domain"/>
</dbReference>
<dbReference type="EMBL" id="AJWK01024488">
    <property type="status" value="NOT_ANNOTATED_CDS"/>
    <property type="molecule type" value="Genomic_DNA"/>
</dbReference>
<evidence type="ECO:0000313" key="13">
    <source>
        <dbReference type="Proteomes" id="UP000092461"/>
    </source>
</evidence>
<feature type="domain" description="N-acetylmuramoyl-L-alanine amidase" evidence="9">
    <location>
        <begin position="33"/>
        <end position="171"/>
    </location>
</feature>
<keyword evidence="2 6" id="KW-0399">Innate immunity</keyword>
<dbReference type="InterPro" id="IPR017331">
    <property type="entry name" value="Peptidoglycan_recognition"/>
</dbReference>
<dbReference type="VEuPathDB" id="VectorBase:LLONM1_006591"/>
<dbReference type="Gene3D" id="3.40.80.10">
    <property type="entry name" value="Peptidoglycan recognition protein-like"/>
    <property type="match status" value="1"/>
</dbReference>
<dbReference type="InterPro" id="IPR015510">
    <property type="entry name" value="PGRP"/>
</dbReference>
<dbReference type="SMART" id="SM00701">
    <property type="entry name" value="PGRP"/>
    <property type="match status" value="1"/>
</dbReference>